<dbReference type="EMBL" id="BX284605">
    <property type="protein sequence ID" value="CCD66323.1"/>
    <property type="molecule type" value="Genomic_DNA"/>
</dbReference>
<dbReference type="UCSC" id="F37B4.11">
    <property type="organism name" value="c. elegans"/>
</dbReference>
<dbReference type="KEGG" id="cel:CELE_F37B4.11"/>
<proteinExistence type="predicted"/>
<protein>
    <submittedName>
        <fullName evidence="2">Serpentine Receptor, class J</fullName>
    </submittedName>
</protein>
<keyword evidence="2" id="KW-0675">Receptor</keyword>
<dbReference type="RefSeq" id="NP_503774.1">
    <property type="nucleotide sequence ID" value="NM_071373.1"/>
</dbReference>
<dbReference type="HOGENOM" id="CLU_036335_0_0_1"/>
<evidence type="ECO:0000313" key="3">
    <source>
        <dbReference type="Proteomes" id="UP000001940"/>
    </source>
</evidence>
<dbReference type="SUPFAM" id="SSF81321">
    <property type="entry name" value="Family A G protein-coupled receptor-like"/>
    <property type="match status" value="1"/>
</dbReference>
<dbReference type="PaxDb" id="6239-F37B4.11"/>
<organism evidence="2 3">
    <name type="scientific">Caenorhabditis elegans</name>
    <dbReference type="NCBI Taxonomy" id="6239"/>
    <lineage>
        <taxon>Eukaryota</taxon>
        <taxon>Metazoa</taxon>
        <taxon>Ecdysozoa</taxon>
        <taxon>Nematoda</taxon>
        <taxon>Chromadorea</taxon>
        <taxon>Rhabditida</taxon>
        <taxon>Rhabditina</taxon>
        <taxon>Rhabditomorpha</taxon>
        <taxon>Rhabditoidea</taxon>
        <taxon>Rhabditidae</taxon>
        <taxon>Peloderinae</taxon>
        <taxon>Caenorhabditis</taxon>
    </lineage>
</organism>
<sequence>MLDDWVFLYIPLIFCVLSFLVNPVFIYLIFTENPTKFGNYRFLLLYFALFNLIFSIMNVVVPLDLHSYRYCSFLTVRYGWFSEASEFNFHMLSSRISLVAASYAVLLTHFIYRYLVIHNSSLATHKFHWYLTISAIIFVLYFVAWYVICYFPARANVEIREYIRKEYSEVYGTDSMDYDMLRALFHEGSYETVVRSWIYIMLLTAMSVASIVAFLVMARMIMYKLNKMSVNVSKKTSKFQFELLRALVVQTVVPIFISFFPCLLCWYSPMFGIQLSRGFNYFEVSALGVFAFVDPVAIILCLPVFRERILRFPKPVVGVVGRTDLQTS</sequence>
<feature type="transmembrane region" description="Helical" evidence="1">
    <location>
        <begin position="96"/>
        <end position="115"/>
    </location>
</feature>
<dbReference type="PhylomeDB" id="Q9TXS5"/>
<reference evidence="2 3" key="1">
    <citation type="journal article" date="1998" name="Science">
        <title>Genome sequence of the nematode C. elegans: a platform for investigating biology.</title>
        <authorList>
            <consortium name="The C. elegans sequencing consortium"/>
            <person name="Sulson J.E."/>
            <person name="Waterston R."/>
        </authorList>
    </citation>
    <scope>NUCLEOTIDE SEQUENCE [LARGE SCALE GENOMIC DNA]</scope>
    <source>
        <strain evidence="2 3">Bristol N2</strain>
    </source>
</reference>
<keyword evidence="3" id="KW-1185">Reference proteome</keyword>
<dbReference type="FunCoup" id="Q9TXS5">
    <property type="interactions" value="9"/>
</dbReference>
<evidence type="ECO:0000256" key="1">
    <source>
        <dbReference type="SAM" id="Phobius"/>
    </source>
</evidence>
<dbReference type="SMR" id="Q9TXS5"/>
<dbReference type="WormBase" id="F37B4.11">
    <property type="protein sequence ID" value="CE25874"/>
    <property type="gene ID" value="WBGene00005633"/>
    <property type="gene designation" value="srj-54"/>
</dbReference>
<dbReference type="OMA" id="SYRYCSF"/>
<dbReference type="Pfam" id="PF10319">
    <property type="entry name" value="7TM_GPCR_Srj"/>
    <property type="match status" value="1"/>
</dbReference>
<dbReference type="PANTHER" id="PTHR45907">
    <property type="entry name" value="SERPENTINE RECEPTOR, CLASS J"/>
    <property type="match status" value="1"/>
</dbReference>
<feature type="transmembrane region" description="Helical" evidence="1">
    <location>
        <begin position="127"/>
        <end position="148"/>
    </location>
</feature>
<feature type="transmembrane region" description="Helical" evidence="1">
    <location>
        <begin position="281"/>
        <end position="305"/>
    </location>
</feature>
<dbReference type="InterPro" id="IPR019423">
    <property type="entry name" value="7TM_GPCR_serpentine_rcpt_Srj"/>
</dbReference>
<gene>
    <name evidence="2 4" type="primary">srj-54</name>
    <name evidence="2" type="ORF">CELE_F37B4.11</name>
    <name evidence="4" type="ORF">F37B4.11</name>
</gene>
<keyword evidence="1" id="KW-0812">Transmembrane</keyword>
<evidence type="ECO:0000313" key="4">
    <source>
        <dbReference type="WormBase" id="F37B4.11"/>
    </source>
</evidence>
<feature type="transmembrane region" description="Helical" evidence="1">
    <location>
        <begin position="42"/>
        <end position="61"/>
    </location>
</feature>
<keyword evidence="1" id="KW-0472">Membrane</keyword>
<dbReference type="InParanoid" id="Q9TXS5"/>
<feature type="transmembrane region" description="Helical" evidence="1">
    <location>
        <begin position="243"/>
        <end position="269"/>
    </location>
</feature>
<dbReference type="OrthoDB" id="5804276at2759"/>
<dbReference type="CTD" id="191953"/>
<dbReference type="STRING" id="6239.F37B4.11.1"/>
<dbReference type="eggNOG" id="ENOG502R3HH">
    <property type="taxonomic scope" value="Eukaryota"/>
</dbReference>
<accession>Q9TXS5</accession>
<dbReference type="AlphaFoldDB" id="Q9TXS5"/>
<dbReference type="PANTHER" id="PTHR45907:SF24">
    <property type="entry name" value="SERPENTINE RECEPTOR, CLASS J-RELATED"/>
    <property type="match status" value="1"/>
</dbReference>
<feature type="transmembrane region" description="Helical" evidence="1">
    <location>
        <begin position="6"/>
        <end position="30"/>
    </location>
</feature>
<dbReference type="Proteomes" id="UP000001940">
    <property type="component" value="Chromosome V"/>
</dbReference>
<evidence type="ECO:0000313" key="2">
    <source>
        <dbReference type="EMBL" id="CCD66323.1"/>
    </source>
</evidence>
<feature type="transmembrane region" description="Helical" evidence="1">
    <location>
        <begin position="197"/>
        <end position="222"/>
    </location>
</feature>
<dbReference type="AGR" id="WB:WBGene00005633"/>
<dbReference type="GeneID" id="191953"/>
<name>Q9TXS5_CAEEL</name>
<keyword evidence="1" id="KW-1133">Transmembrane helix</keyword>